<keyword evidence="2" id="KW-1185">Reference proteome</keyword>
<sequence length="49" mass="5775">MEENNISTTSEIYQRYFTIKNIIVQPYYIVEEVLDGDSLKVKQEFGQNS</sequence>
<gene>
    <name evidence="1" type="ORF">SAMN05443429_10216</name>
</gene>
<name>A0A1M6BIF3_9FLAO</name>
<proteinExistence type="predicted"/>
<protein>
    <submittedName>
        <fullName evidence="1">Uncharacterized protein</fullName>
    </submittedName>
</protein>
<evidence type="ECO:0000313" key="1">
    <source>
        <dbReference type="EMBL" id="SHI48491.1"/>
    </source>
</evidence>
<dbReference type="AlphaFoldDB" id="A0A1M6BIF3"/>
<dbReference type="EMBL" id="FQYI01000002">
    <property type="protein sequence ID" value="SHI48491.1"/>
    <property type="molecule type" value="Genomic_DNA"/>
</dbReference>
<reference evidence="1 2" key="1">
    <citation type="submission" date="2016-11" db="EMBL/GenBank/DDBJ databases">
        <authorList>
            <person name="Jaros S."/>
            <person name="Januszkiewicz K."/>
            <person name="Wedrychowicz H."/>
        </authorList>
    </citation>
    <scope>NUCLEOTIDE SEQUENCE [LARGE SCALE GENOMIC DNA]</scope>
    <source>
        <strain evidence="1 2">DSM 25479</strain>
    </source>
</reference>
<evidence type="ECO:0000313" key="2">
    <source>
        <dbReference type="Proteomes" id="UP000184335"/>
    </source>
</evidence>
<organism evidence="1 2">
    <name type="scientific">Cruoricaptor ignavus</name>
    <dbReference type="NCBI Taxonomy" id="1118202"/>
    <lineage>
        <taxon>Bacteria</taxon>
        <taxon>Pseudomonadati</taxon>
        <taxon>Bacteroidota</taxon>
        <taxon>Flavobacteriia</taxon>
        <taxon>Flavobacteriales</taxon>
        <taxon>Weeksellaceae</taxon>
        <taxon>Cruoricaptor</taxon>
    </lineage>
</organism>
<dbReference type="Proteomes" id="UP000184335">
    <property type="component" value="Unassembled WGS sequence"/>
</dbReference>
<accession>A0A1M6BIF3</accession>